<protein>
    <recommendedName>
        <fullName evidence="1">DUF7007 domain-containing protein</fullName>
    </recommendedName>
</protein>
<evidence type="ECO:0000313" key="3">
    <source>
        <dbReference type="Proteomes" id="UP000307378"/>
    </source>
</evidence>
<dbReference type="Pfam" id="PF22653">
    <property type="entry name" value="DUF7007"/>
    <property type="match status" value="1"/>
</dbReference>
<evidence type="ECO:0000259" key="1">
    <source>
        <dbReference type="Pfam" id="PF22653"/>
    </source>
</evidence>
<organism evidence="2 3">
    <name type="scientific">Rhizobium rosettiformans W3</name>
    <dbReference type="NCBI Taxonomy" id="538378"/>
    <lineage>
        <taxon>Bacteria</taxon>
        <taxon>Pseudomonadati</taxon>
        <taxon>Pseudomonadota</taxon>
        <taxon>Alphaproteobacteria</taxon>
        <taxon>Hyphomicrobiales</taxon>
        <taxon>Rhizobiaceae</taxon>
        <taxon>Rhizobium/Agrobacterium group</taxon>
        <taxon>Rhizobium</taxon>
    </lineage>
</organism>
<dbReference type="Proteomes" id="UP000307378">
    <property type="component" value="Unassembled WGS sequence"/>
</dbReference>
<feature type="domain" description="DUF7007" evidence="1">
    <location>
        <begin position="105"/>
        <end position="219"/>
    </location>
</feature>
<comment type="caution">
    <text evidence="2">The sequence shown here is derived from an EMBL/GenBank/DDBJ whole genome shotgun (WGS) entry which is preliminary data.</text>
</comment>
<sequence length="302" mass="33328">MTAALTLNIVAPTPDFSGVEFATSADGMPVARIDDLVLAMVTSHSGFAFLASAVAVRRPLAELTRADFFGHDGRVANEAEFRMRVAETAGHKHDLAKLNRVQTRMSASTPWGGSQMAVVYAEGVVAHSTAGHGGFHLSSDRNAKVHPLLRKDTLWYEEDCEWAIVAISFPDLFTDCERSMAEKTIRNTWPDVWEKIHGCSLAEGESWAKDRRAFDQRHASDYVVTSAIFSDKNPGMTEVVAVVAGDRGAGDRKAWDNERRFLVPSDEYARRGRFGFVIDPDRHAEYHGPSSFLGWRSRGIGS</sequence>
<dbReference type="EMBL" id="STGU01000017">
    <property type="protein sequence ID" value="THV31850.1"/>
    <property type="molecule type" value="Genomic_DNA"/>
</dbReference>
<dbReference type="InterPro" id="IPR054276">
    <property type="entry name" value="DUF7007"/>
</dbReference>
<dbReference type="AlphaFoldDB" id="A0A4S8PLZ6"/>
<gene>
    <name evidence="2" type="ORF">FAA86_21130</name>
</gene>
<evidence type="ECO:0000313" key="2">
    <source>
        <dbReference type="EMBL" id="THV31850.1"/>
    </source>
</evidence>
<reference evidence="2 3" key="1">
    <citation type="submission" date="2019-04" db="EMBL/GenBank/DDBJ databases">
        <title>genome sequence of strain W3.</title>
        <authorList>
            <person name="Gao J."/>
            <person name="Sun J."/>
        </authorList>
    </citation>
    <scope>NUCLEOTIDE SEQUENCE [LARGE SCALE GENOMIC DNA]</scope>
    <source>
        <strain evidence="2 3">W3</strain>
    </source>
</reference>
<accession>A0A4S8PLZ6</accession>
<dbReference type="RefSeq" id="WP_136542977.1">
    <property type="nucleotide sequence ID" value="NZ_STGU01000017.1"/>
</dbReference>
<name>A0A4S8PLZ6_9HYPH</name>
<proteinExistence type="predicted"/>